<keyword evidence="2" id="KW-0472">Membrane</keyword>
<feature type="compositionally biased region" description="Pro residues" evidence="1">
    <location>
        <begin position="114"/>
        <end position="126"/>
    </location>
</feature>
<gene>
    <name evidence="3" type="ORF">LX15_004270</name>
</gene>
<evidence type="ECO:0000256" key="1">
    <source>
        <dbReference type="SAM" id="MobiDB-lite"/>
    </source>
</evidence>
<feature type="compositionally biased region" description="Polar residues" evidence="1">
    <location>
        <begin position="72"/>
        <end position="95"/>
    </location>
</feature>
<keyword evidence="4" id="KW-1185">Reference proteome</keyword>
<sequence length="384" mass="39726">MTWQDELRRLDEELAAGRISADEYRQRRDQMASAGSGSPGTPPGGQPLPGGGAPAPQGAGPFPPPFRWGDNADTTQVVGQGSDQAASSAESTQVVRSGGDADRTQVVPGGVGASPPPPGYAAPGYPPQAGAHQPMPVPGGWAPQAEPDAPPWAGSDLPSLAQGWLRQGPEVFDEDTGSSTGKKIGIVAAVVVLVGALSFGAYWLWGRDTASGKDQPAATGETSASPKPKDPMAVADLGGKAADHSRITTFDDVKKINYLTPEEIQIYEAGRPDKARMAVAQLGDGQQAVVLNVAVGEPTKAADTANSLSNLQRVYGMEAAADMPSAVKVTKTGPKANTPATVRGHYRAKGVVVRVQVTGKDLDAALSTFRKTLDRQLEALPADE</sequence>
<feature type="region of interest" description="Disordered" evidence="1">
    <location>
        <begin position="15"/>
        <end position="160"/>
    </location>
</feature>
<evidence type="ECO:0000313" key="3">
    <source>
        <dbReference type="EMBL" id="MCP2260552.1"/>
    </source>
</evidence>
<comment type="caution">
    <text evidence="3">The sequence shown here is derived from an EMBL/GenBank/DDBJ whole genome shotgun (WGS) entry which is preliminary data.</text>
</comment>
<dbReference type="Proteomes" id="UP001205311">
    <property type="component" value="Unassembled WGS sequence"/>
</dbReference>
<dbReference type="EMBL" id="JAMTCP010000028">
    <property type="protein sequence ID" value="MCP2260552.1"/>
    <property type="molecule type" value="Genomic_DNA"/>
</dbReference>
<keyword evidence="2" id="KW-0812">Transmembrane</keyword>
<proteinExistence type="predicted"/>
<keyword evidence="2" id="KW-1133">Transmembrane helix</keyword>
<feature type="compositionally biased region" description="Basic and acidic residues" evidence="1">
    <location>
        <begin position="20"/>
        <end position="30"/>
    </location>
</feature>
<evidence type="ECO:0000256" key="2">
    <source>
        <dbReference type="SAM" id="Phobius"/>
    </source>
</evidence>
<accession>A0ABT1HYF4</accession>
<protein>
    <submittedName>
        <fullName evidence="3">Uncharacterized protein</fullName>
    </submittedName>
</protein>
<organism evidence="3 4">
    <name type="scientific">Streptoalloteichus tenebrarius (strain ATCC 17920 / DSM 40477 / JCM 4838 / CBS 697.72 / NBRC 16177 / NCIMB 11028 / NRRL B-12390 / A12253. 1 / ISP 5477)</name>
    <name type="common">Streptomyces tenebrarius</name>
    <dbReference type="NCBI Taxonomy" id="1933"/>
    <lineage>
        <taxon>Bacteria</taxon>
        <taxon>Bacillati</taxon>
        <taxon>Actinomycetota</taxon>
        <taxon>Actinomycetes</taxon>
        <taxon>Pseudonocardiales</taxon>
        <taxon>Pseudonocardiaceae</taxon>
        <taxon>Streptoalloteichus</taxon>
    </lineage>
</organism>
<feature type="transmembrane region" description="Helical" evidence="2">
    <location>
        <begin position="184"/>
        <end position="205"/>
    </location>
</feature>
<name>A0ABT1HYF4_STRSD</name>
<evidence type="ECO:0000313" key="4">
    <source>
        <dbReference type="Proteomes" id="UP001205311"/>
    </source>
</evidence>
<reference evidence="3 4" key="1">
    <citation type="submission" date="2022-06" db="EMBL/GenBank/DDBJ databases">
        <title>Genomic Encyclopedia of Archaeal and Bacterial Type Strains, Phase II (KMG-II): from individual species to whole genera.</title>
        <authorList>
            <person name="Goeker M."/>
        </authorList>
    </citation>
    <scope>NUCLEOTIDE SEQUENCE [LARGE SCALE GENOMIC DNA]</scope>
    <source>
        <strain evidence="3 4">DSM 40477</strain>
    </source>
</reference>
<feature type="region of interest" description="Disordered" evidence="1">
    <location>
        <begin position="211"/>
        <end position="231"/>
    </location>
</feature>
<dbReference type="RefSeq" id="WP_253671402.1">
    <property type="nucleotide sequence ID" value="NZ_JAMTCP010000028.1"/>
</dbReference>